<dbReference type="EMBL" id="JHEG04000001">
    <property type="protein sequence ID" value="KAF3885267.1"/>
    <property type="molecule type" value="Genomic_DNA"/>
</dbReference>
<reference evidence="1" key="2">
    <citation type="submission" date="2019-11" db="EMBL/GenBank/DDBJ databases">
        <title>Improved Assembly of Tolypothrix boutellei genome.</title>
        <authorList>
            <person name="Sarangi A.N."/>
            <person name="Mukherjee M."/>
            <person name="Ghosh S."/>
            <person name="Singh D."/>
            <person name="Das A."/>
            <person name="Kant S."/>
            <person name="Prusty A."/>
            <person name="Tripathy S."/>
        </authorList>
    </citation>
    <scope>NUCLEOTIDE SEQUENCE</scope>
    <source>
        <strain evidence="1">VB521301</strain>
    </source>
</reference>
<reference evidence="1" key="1">
    <citation type="journal article" date="2015" name="Genome Announc.">
        <title>Draft Genome Sequence of Tolypothrix boutellei Strain VB521301.</title>
        <authorList>
            <person name="Chandrababunaidu M.M."/>
            <person name="Singh D."/>
            <person name="Sen D."/>
            <person name="Bhan S."/>
            <person name="Das S."/>
            <person name="Gupta A."/>
            <person name="Adhikary S.P."/>
            <person name="Tripathy S."/>
        </authorList>
    </citation>
    <scope>NUCLEOTIDE SEQUENCE</scope>
    <source>
        <strain evidence="1">VB521301</strain>
    </source>
</reference>
<name>A0A8S9SZS6_9CYAN</name>
<sequence>MTMLANYTDERGSGRIDQHICAGNSMTENQPLAWILIPTAKKAGVAWFESFSDN</sequence>
<gene>
    <name evidence="1" type="ORF">DA73_0400007190</name>
</gene>
<organism evidence="1 2">
    <name type="scientific">Tolypothrix bouteillei VB521301</name>
    <dbReference type="NCBI Taxonomy" id="1479485"/>
    <lineage>
        <taxon>Bacteria</taxon>
        <taxon>Bacillati</taxon>
        <taxon>Cyanobacteriota</taxon>
        <taxon>Cyanophyceae</taxon>
        <taxon>Nostocales</taxon>
        <taxon>Tolypothrichaceae</taxon>
        <taxon>Tolypothrix</taxon>
    </lineage>
</organism>
<protein>
    <recommendedName>
        <fullName evidence="3">Transposase</fullName>
    </recommendedName>
</protein>
<dbReference type="Proteomes" id="UP000029738">
    <property type="component" value="Unassembled WGS sequence"/>
</dbReference>
<dbReference type="AlphaFoldDB" id="A0A8S9SZS6"/>
<evidence type="ECO:0000313" key="1">
    <source>
        <dbReference type="EMBL" id="KAF3885267.1"/>
    </source>
</evidence>
<evidence type="ECO:0000313" key="2">
    <source>
        <dbReference type="Proteomes" id="UP000029738"/>
    </source>
</evidence>
<keyword evidence="2" id="KW-1185">Reference proteome</keyword>
<dbReference type="OrthoDB" id="516256at2"/>
<comment type="caution">
    <text evidence="1">The sequence shown here is derived from an EMBL/GenBank/DDBJ whole genome shotgun (WGS) entry which is preliminary data.</text>
</comment>
<proteinExistence type="predicted"/>
<evidence type="ECO:0008006" key="3">
    <source>
        <dbReference type="Google" id="ProtNLM"/>
    </source>
</evidence>
<accession>A0A8S9SZS6</accession>
<dbReference type="RefSeq" id="WP_153021521.1">
    <property type="nucleotide sequence ID" value="NZ_JHEG04000001.1"/>
</dbReference>